<evidence type="ECO:0000259" key="2">
    <source>
        <dbReference type="Pfam" id="PF00561"/>
    </source>
</evidence>
<keyword evidence="5" id="KW-1185">Reference proteome</keyword>
<dbReference type="InterPro" id="IPR007235">
    <property type="entry name" value="Glyco_trans_28_C"/>
</dbReference>
<dbReference type="SUPFAM" id="SSF53756">
    <property type="entry name" value="UDP-Glycosyltransferase/glycogen phosphorylase"/>
    <property type="match status" value="1"/>
</dbReference>
<feature type="domain" description="Glycosyl transferase family 28 C-terminal" evidence="3">
    <location>
        <begin position="793"/>
        <end position="874"/>
    </location>
</feature>
<accession>A0A839NAN8</accession>
<proteinExistence type="predicted"/>
<evidence type="ECO:0000256" key="1">
    <source>
        <dbReference type="SAM" id="MobiDB-lite"/>
    </source>
</evidence>
<dbReference type="Gene3D" id="3.40.50.1820">
    <property type="entry name" value="alpha/beta hydrolase"/>
    <property type="match status" value="1"/>
</dbReference>
<dbReference type="AlphaFoldDB" id="A0A839NAN8"/>
<dbReference type="InterPro" id="IPR050266">
    <property type="entry name" value="AB_hydrolase_sf"/>
</dbReference>
<sequence>MRAREPDRAGFVTRDDVHCYYEAFGDGEHALVFLTDILVTGRMWKAQVGYLARHFTVVVVDPRGNGRSDKPTDEAAYADTEMVADVVAVLDVLGIDRAVAVGLCESSYYALVLAATQPDRIEAVVAIGSSVLDGTPRPDRGTDVYDDLASCWYAPDTGQQGWAMLNREIWLHDWPRWPQFFFGQIVNDPHSTKIVEDLTAWACESTGAAQVAAAERDDYTVNTPDEMVQVLAPLRCPVLFIHGTLDLCQSFARGAHLARMFGGELLALGGAGHVPTGRDPVAVNHAIADFVARVHDGSAVPRRGGPSPVRAHLNTRRDPAPPLAQGRRLGRGTAYGEGVPQAVLLPAAGADADAWAAQLPGVARHLPLLVLDTGVDRVAEVRAALEAAGIRDCVVFAPPGAGRIASALAADRARVAGVVLVDAHRALADQPGLLEFFVQRLPRDRCAASVVRALGDAVAADVAGRAVLVRVVDTRSARTGRADAVVTVEGGTAPGRPPASRRRKRPRVLYLSSPIGLGHVRRDLAIADALRRQRPGLQVDWLTQSPVTDFLERAGERVHPASAWLASESGHIDAEAGEHDLHAFRAIRRMDEILVNNFHVFDDLVSEREYDAWLGDEAWDLDHFLHENPRRKRAPFVWLTDFVGWIPMPDGGEREAALTADYNAEMLEHVTRYPDLRDLSLFVGDPDDVVARDFGPGLPGIREWTQQHFRFCGYVMGERLSPDERAGWRTRFGYAADQLVCVASVGGSGVGEALLHRIVDAYETCRSRLPSLRLELVTGPRIDPGTFTVPAGVTVHGFLPDLDRRHAVCDIALVQGGLSTTMELTAAGRPFLYFPLGHHFEQQVHVRHRLERHRAGRAMDYATATAETIADALVGELSRPVDYLPVPADGAERAARLVAGIL</sequence>
<dbReference type="SUPFAM" id="SSF53474">
    <property type="entry name" value="alpha/beta-Hydrolases"/>
    <property type="match status" value="1"/>
</dbReference>
<reference evidence="4 5" key="1">
    <citation type="submission" date="2020-08" db="EMBL/GenBank/DDBJ databases">
        <title>Sequencing the genomes of 1000 actinobacteria strains.</title>
        <authorList>
            <person name="Klenk H.-P."/>
        </authorList>
    </citation>
    <scope>NUCLEOTIDE SEQUENCE [LARGE SCALE GENOMIC DNA]</scope>
    <source>
        <strain evidence="4 5">DSM 105369</strain>
    </source>
</reference>
<dbReference type="InterPro" id="IPR000073">
    <property type="entry name" value="AB_hydrolase_1"/>
</dbReference>
<evidence type="ECO:0000313" key="5">
    <source>
        <dbReference type="Proteomes" id="UP000559182"/>
    </source>
</evidence>
<dbReference type="Gene3D" id="3.40.50.2000">
    <property type="entry name" value="Glycogen Phosphorylase B"/>
    <property type="match status" value="1"/>
</dbReference>
<evidence type="ECO:0000259" key="3">
    <source>
        <dbReference type="Pfam" id="PF04101"/>
    </source>
</evidence>
<dbReference type="GO" id="GO:0016020">
    <property type="term" value="C:membrane"/>
    <property type="evidence" value="ECO:0007669"/>
    <property type="project" value="TreeGrafter"/>
</dbReference>
<organism evidence="4 5">
    <name type="scientific">Flexivirga oryzae</name>
    <dbReference type="NCBI Taxonomy" id="1794944"/>
    <lineage>
        <taxon>Bacteria</taxon>
        <taxon>Bacillati</taxon>
        <taxon>Actinomycetota</taxon>
        <taxon>Actinomycetes</taxon>
        <taxon>Micrococcales</taxon>
        <taxon>Dermacoccaceae</taxon>
        <taxon>Flexivirga</taxon>
    </lineage>
</organism>
<dbReference type="Pfam" id="PF00561">
    <property type="entry name" value="Abhydrolase_1"/>
    <property type="match status" value="1"/>
</dbReference>
<protein>
    <submittedName>
        <fullName evidence="4">Pimeloyl-ACP methyl ester carboxylesterase</fullName>
    </submittedName>
</protein>
<dbReference type="PANTHER" id="PTHR43798">
    <property type="entry name" value="MONOACYLGLYCEROL LIPASE"/>
    <property type="match status" value="1"/>
</dbReference>
<dbReference type="RefSeq" id="WP_183322758.1">
    <property type="nucleotide sequence ID" value="NZ_JACHVQ010000005.1"/>
</dbReference>
<dbReference type="InterPro" id="IPR029058">
    <property type="entry name" value="AB_hydrolase_fold"/>
</dbReference>
<comment type="caution">
    <text evidence="4">The sequence shown here is derived from an EMBL/GenBank/DDBJ whole genome shotgun (WGS) entry which is preliminary data.</text>
</comment>
<dbReference type="EMBL" id="JACHVQ010000005">
    <property type="protein sequence ID" value="MBB2894287.1"/>
    <property type="molecule type" value="Genomic_DNA"/>
</dbReference>
<dbReference type="GO" id="GO:0016758">
    <property type="term" value="F:hexosyltransferase activity"/>
    <property type="evidence" value="ECO:0007669"/>
    <property type="project" value="InterPro"/>
</dbReference>
<dbReference type="Pfam" id="PF04101">
    <property type="entry name" value="Glyco_tran_28_C"/>
    <property type="match status" value="1"/>
</dbReference>
<gene>
    <name evidence="4" type="ORF">FHU39_004329</name>
</gene>
<feature type="domain" description="AB hydrolase-1" evidence="2">
    <location>
        <begin position="43"/>
        <end position="132"/>
    </location>
</feature>
<feature type="region of interest" description="Disordered" evidence="1">
    <location>
        <begin position="299"/>
        <end position="331"/>
    </location>
</feature>
<dbReference type="PANTHER" id="PTHR43798:SF33">
    <property type="entry name" value="HYDROLASE, PUTATIVE (AFU_ORTHOLOGUE AFUA_2G14860)-RELATED"/>
    <property type="match status" value="1"/>
</dbReference>
<name>A0A839NAN8_9MICO</name>
<dbReference type="Proteomes" id="UP000559182">
    <property type="component" value="Unassembled WGS sequence"/>
</dbReference>
<evidence type="ECO:0000313" key="4">
    <source>
        <dbReference type="EMBL" id="MBB2894287.1"/>
    </source>
</evidence>